<dbReference type="Pfam" id="PF04542">
    <property type="entry name" value="Sigma70_r2"/>
    <property type="match status" value="1"/>
</dbReference>
<evidence type="ECO:0000259" key="7">
    <source>
        <dbReference type="Pfam" id="PF04542"/>
    </source>
</evidence>
<name>A0A066TGI5_9NEIS</name>
<dbReference type="InterPro" id="IPR014284">
    <property type="entry name" value="RNA_pol_sigma-70_dom"/>
</dbReference>
<dbReference type="EMBL" id="JFZV01000009">
    <property type="protein sequence ID" value="KDN14186.1"/>
    <property type="molecule type" value="Genomic_DNA"/>
</dbReference>
<feature type="domain" description="RNA polymerase sigma factor 70 region 4 type 2" evidence="8">
    <location>
        <begin position="135"/>
        <end position="185"/>
    </location>
</feature>
<dbReference type="InterPro" id="IPR039425">
    <property type="entry name" value="RNA_pol_sigma-70-like"/>
</dbReference>
<dbReference type="Proteomes" id="UP000027170">
    <property type="component" value="Unassembled WGS sequence"/>
</dbReference>
<comment type="similarity">
    <text evidence="1 6">Belongs to the sigma-70 factor family. ECF subfamily.</text>
</comment>
<evidence type="ECO:0000256" key="2">
    <source>
        <dbReference type="ARBA" id="ARBA00023015"/>
    </source>
</evidence>
<dbReference type="CDD" id="cd06171">
    <property type="entry name" value="Sigma70_r4"/>
    <property type="match status" value="1"/>
</dbReference>
<dbReference type="AlphaFoldDB" id="A0A066TGI5"/>
<comment type="caution">
    <text evidence="9">The sequence shown here is derived from an EMBL/GenBank/DDBJ whole genome shotgun (WGS) entry which is preliminary data.</text>
</comment>
<dbReference type="OrthoDB" id="9780326at2"/>
<dbReference type="InterPro" id="IPR007627">
    <property type="entry name" value="RNA_pol_sigma70_r2"/>
</dbReference>
<keyword evidence="3 6" id="KW-0731">Sigma factor</keyword>
<dbReference type="SUPFAM" id="SSF88659">
    <property type="entry name" value="Sigma3 and sigma4 domains of RNA polymerase sigma factors"/>
    <property type="match status" value="1"/>
</dbReference>
<evidence type="ECO:0000256" key="6">
    <source>
        <dbReference type="RuleBase" id="RU000716"/>
    </source>
</evidence>
<dbReference type="InterPro" id="IPR013249">
    <property type="entry name" value="RNA_pol_sigma70_r4_t2"/>
</dbReference>
<keyword evidence="5 6" id="KW-0804">Transcription</keyword>
<accession>A0A066TGI5</accession>
<keyword evidence="10" id="KW-1185">Reference proteome</keyword>
<dbReference type="Gene3D" id="1.10.1740.10">
    <property type="match status" value="1"/>
</dbReference>
<dbReference type="PANTHER" id="PTHR43133:SF53">
    <property type="entry name" value="ECF RNA POLYMERASE SIGMA-E FACTOR"/>
    <property type="match status" value="1"/>
</dbReference>
<dbReference type="NCBIfam" id="TIGR02937">
    <property type="entry name" value="sigma70-ECF"/>
    <property type="match status" value="1"/>
</dbReference>
<gene>
    <name evidence="9" type="ORF">SALWKB29_1676</name>
</gene>
<dbReference type="InterPro" id="IPR000838">
    <property type="entry name" value="RNA_pol_sigma70_ECF_CS"/>
</dbReference>
<evidence type="ECO:0000256" key="3">
    <source>
        <dbReference type="ARBA" id="ARBA00023082"/>
    </source>
</evidence>
<organism evidence="9 10">
    <name type="scientific">Snodgrassella communis</name>
    <dbReference type="NCBI Taxonomy" id="2946699"/>
    <lineage>
        <taxon>Bacteria</taxon>
        <taxon>Pseudomonadati</taxon>
        <taxon>Pseudomonadota</taxon>
        <taxon>Betaproteobacteria</taxon>
        <taxon>Neisseriales</taxon>
        <taxon>Neisseriaceae</taxon>
        <taxon>Snodgrassella</taxon>
    </lineage>
</organism>
<reference evidence="9 10" key="1">
    <citation type="submission" date="2014-03" db="EMBL/GenBank/DDBJ databases">
        <title>The genomes of two eusocial bee gut symbionts.</title>
        <authorList>
            <person name="Kwong W.K."/>
            <person name="Engel P."/>
            <person name="Koch H."/>
            <person name="Moran N.A."/>
        </authorList>
    </citation>
    <scope>NUCLEOTIDE SEQUENCE [LARGE SCALE GENOMIC DNA]</scope>
    <source>
        <strain evidence="10">wkB29</strain>
    </source>
</reference>
<evidence type="ECO:0000256" key="1">
    <source>
        <dbReference type="ARBA" id="ARBA00010641"/>
    </source>
</evidence>
<dbReference type="GO" id="GO:0016987">
    <property type="term" value="F:sigma factor activity"/>
    <property type="evidence" value="ECO:0007669"/>
    <property type="project" value="UniProtKB-KW"/>
</dbReference>
<dbReference type="Gene3D" id="1.10.10.10">
    <property type="entry name" value="Winged helix-like DNA-binding domain superfamily/Winged helix DNA-binding domain"/>
    <property type="match status" value="1"/>
</dbReference>
<proteinExistence type="inferred from homology"/>
<evidence type="ECO:0000256" key="5">
    <source>
        <dbReference type="ARBA" id="ARBA00023163"/>
    </source>
</evidence>
<keyword evidence="4 6" id="KW-0238">DNA-binding</keyword>
<evidence type="ECO:0000313" key="9">
    <source>
        <dbReference type="EMBL" id="KDN14186.1"/>
    </source>
</evidence>
<dbReference type="InterPro" id="IPR036388">
    <property type="entry name" value="WH-like_DNA-bd_sf"/>
</dbReference>
<evidence type="ECO:0000259" key="8">
    <source>
        <dbReference type="Pfam" id="PF08281"/>
    </source>
</evidence>
<dbReference type="GO" id="GO:0003677">
    <property type="term" value="F:DNA binding"/>
    <property type="evidence" value="ECO:0007669"/>
    <property type="project" value="UniProtKB-KW"/>
</dbReference>
<dbReference type="GO" id="GO:0006352">
    <property type="term" value="P:DNA-templated transcription initiation"/>
    <property type="evidence" value="ECO:0007669"/>
    <property type="project" value="InterPro"/>
</dbReference>
<keyword evidence="2 6" id="KW-0805">Transcription regulation</keyword>
<feature type="domain" description="RNA polymerase sigma-70 region 2" evidence="7">
    <location>
        <begin position="29"/>
        <end position="89"/>
    </location>
</feature>
<dbReference type="Pfam" id="PF08281">
    <property type="entry name" value="Sigma70_r4_2"/>
    <property type="match status" value="1"/>
</dbReference>
<evidence type="ECO:0000313" key="10">
    <source>
        <dbReference type="Proteomes" id="UP000027170"/>
    </source>
</evidence>
<dbReference type="PANTHER" id="PTHR43133">
    <property type="entry name" value="RNA POLYMERASE ECF-TYPE SIGMA FACTO"/>
    <property type="match status" value="1"/>
</dbReference>
<protein>
    <recommendedName>
        <fullName evidence="6">RNA polymerase sigma factor</fullName>
    </recommendedName>
</protein>
<dbReference type="SUPFAM" id="SSF88946">
    <property type="entry name" value="Sigma2 domain of RNA polymerase sigma factors"/>
    <property type="match status" value="1"/>
</dbReference>
<dbReference type="InterPro" id="IPR013324">
    <property type="entry name" value="RNA_pol_sigma_r3/r4-like"/>
</dbReference>
<evidence type="ECO:0000256" key="4">
    <source>
        <dbReference type="ARBA" id="ARBA00023125"/>
    </source>
</evidence>
<dbReference type="InterPro" id="IPR013325">
    <property type="entry name" value="RNA_pol_sigma_r2"/>
</dbReference>
<dbReference type="RefSeq" id="WP_037407982.1">
    <property type="nucleotide sequence ID" value="NZ_JFZV01000009.1"/>
</dbReference>
<sequence>MHDNRTQQVEEQMLVRKAQQGDAQIFSLLVNKYQRRLNHFLHRFTHDEQITLDLVQETFLKAYKALPQFRTDSQFYTWLCCIGMNTAKSMAAISGREPQMITEIVDDDGEQIDVLEYLSDYHTPEGQLLNRELIDAVDEAIDNLPVSLRQPIILSEVNGLTYEEIAHVIGCPVGTVRSRIARAREILSVQIKTRFERE</sequence>
<dbReference type="eggNOG" id="COG1595">
    <property type="taxonomic scope" value="Bacteria"/>
</dbReference>
<dbReference type="PROSITE" id="PS01063">
    <property type="entry name" value="SIGMA70_ECF"/>
    <property type="match status" value="1"/>
</dbReference>